<name>A0A8C3CRU8_CAIMO</name>
<evidence type="ECO:0000259" key="3">
    <source>
        <dbReference type="Pfam" id="PF14925"/>
    </source>
</evidence>
<feature type="compositionally biased region" description="Acidic residues" evidence="1">
    <location>
        <begin position="179"/>
        <end position="188"/>
    </location>
</feature>
<feature type="chain" id="PRO_5034555129" description="Microtubule-associated protein 10 C-terminal domain-containing protein" evidence="2">
    <location>
        <begin position="19"/>
        <end position="795"/>
    </location>
</feature>
<dbReference type="InterPro" id="IPR039302">
    <property type="entry name" value="MAP10"/>
</dbReference>
<sequence>MPGVGGAGLYCLELLVAAVRLAAPDPALRPAVALLFLDFPPLLLTLPAASSQCRPPLPGRPFPFGRGKRCLFRWRRGSLRAALRRQPLRALLLALPGPRPARLLGSCRLSLAPAAARLRGSLGPASSWGRRGRFPLRDAAGRPVGELALGVRLSRLRDGGEGSPATPPAASPHLSSSSSEEEEEEEEGGNIICPPVLYYRCEPAQPRPPAAAAGPEERVVVHSPQEHSEAQSPPQPSAGPSLLHPRQPPATLGQLPLLSALLAELSLLTGHAAPAASHPHLASLYQAPKGSSTHPQPPGCSPVLKAAEEPVRSQGNSRAASAPFKQGQQAATTQESAQAVRRPKRAAPQGETGSERNCKTKENRAPRRKLLYGLTKTLRLRLQQTNPNKLIQLERREQYRKKQVEMLKERSPSSKRKLLRNAGEKHMVPYKYCSNGDSSKQDGQLNEIVETSLQNSTLKEDLPTTGDVSPDLQKHAVERLLRKNEIANEEHTRKVTAAPLLGENIFKSARKERELKVHLPAAVPSDANGKGSNGNEEEIHLLHRKTTEYNDVFVLSDHKPSPSTSVEKNSELIYSDDFVVSPDNTAYSEDFTSAECTGRDLEAFDSSPEPLWLESPKQPWSDTEPESIRSRVSKASQRAESTSDLLPMQSASSPVHSLKRNCKLINRRTSGESVDVLNDASIRTRLLDEEQEAQRIDKDKNRVDQHIKQASTLRSKQVSTDTDQNVGKGQASTEESQSLTQVSSYLPPDLSDLELHALENSLSDKDGDFLGQLHVPNQYKDISELVINNLPGYTM</sequence>
<feature type="compositionally biased region" description="Basic and acidic residues" evidence="1">
    <location>
        <begin position="697"/>
        <end position="707"/>
    </location>
</feature>
<reference evidence="4" key="3">
    <citation type="submission" date="2025-09" db="UniProtKB">
        <authorList>
            <consortium name="Ensembl"/>
        </authorList>
    </citation>
    <scope>IDENTIFICATION</scope>
</reference>
<dbReference type="GO" id="GO:0031122">
    <property type="term" value="P:cytoplasmic microtubule organization"/>
    <property type="evidence" value="ECO:0007669"/>
    <property type="project" value="TreeGrafter"/>
</dbReference>
<dbReference type="InterPro" id="IPR026679">
    <property type="entry name" value="MAP10_C-term"/>
</dbReference>
<dbReference type="GO" id="GO:0005813">
    <property type="term" value="C:centrosome"/>
    <property type="evidence" value="ECO:0007669"/>
    <property type="project" value="TreeGrafter"/>
</dbReference>
<reference evidence="4" key="1">
    <citation type="submission" date="2018-09" db="EMBL/GenBank/DDBJ databases">
        <title>Common duck and Muscovy duck high density SNP chip.</title>
        <authorList>
            <person name="Vignal A."/>
            <person name="Thebault N."/>
            <person name="Warren W.C."/>
        </authorList>
    </citation>
    <scope>NUCLEOTIDE SEQUENCE [LARGE SCALE GENOMIC DNA]</scope>
</reference>
<feature type="compositionally biased region" description="Basic and acidic residues" evidence="1">
    <location>
        <begin position="353"/>
        <end position="365"/>
    </location>
</feature>
<dbReference type="GO" id="GO:0097431">
    <property type="term" value="C:mitotic spindle pole"/>
    <property type="evidence" value="ECO:0007669"/>
    <property type="project" value="TreeGrafter"/>
</dbReference>
<dbReference type="GO" id="GO:1990023">
    <property type="term" value="C:mitotic spindle midzone"/>
    <property type="evidence" value="ECO:0007669"/>
    <property type="project" value="TreeGrafter"/>
</dbReference>
<evidence type="ECO:0000256" key="1">
    <source>
        <dbReference type="SAM" id="MobiDB-lite"/>
    </source>
</evidence>
<feature type="compositionally biased region" description="Basic and acidic residues" evidence="1">
    <location>
        <begin position="215"/>
        <end position="229"/>
    </location>
</feature>
<dbReference type="GO" id="GO:0008017">
    <property type="term" value="F:microtubule binding"/>
    <property type="evidence" value="ECO:0007669"/>
    <property type="project" value="InterPro"/>
</dbReference>
<feature type="region of interest" description="Disordered" evidence="1">
    <location>
        <begin position="156"/>
        <end position="188"/>
    </location>
</feature>
<evidence type="ECO:0000313" key="5">
    <source>
        <dbReference type="Proteomes" id="UP000694556"/>
    </source>
</evidence>
<dbReference type="Pfam" id="PF14924">
    <property type="entry name" value="MAP10_N"/>
    <property type="match status" value="1"/>
</dbReference>
<dbReference type="GO" id="GO:0032467">
    <property type="term" value="P:positive regulation of cytokinesis"/>
    <property type="evidence" value="ECO:0007669"/>
    <property type="project" value="TreeGrafter"/>
</dbReference>
<feature type="region of interest" description="Disordered" evidence="1">
    <location>
        <begin position="285"/>
        <end position="367"/>
    </location>
</feature>
<keyword evidence="5" id="KW-1185">Reference proteome</keyword>
<proteinExistence type="predicted"/>
<feature type="compositionally biased region" description="Polar residues" evidence="1">
    <location>
        <begin position="633"/>
        <end position="655"/>
    </location>
</feature>
<reference evidence="4" key="2">
    <citation type="submission" date="2025-08" db="UniProtKB">
        <authorList>
            <consortium name="Ensembl"/>
        </authorList>
    </citation>
    <scope>IDENTIFICATION</scope>
</reference>
<dbReference type="Proteomes" id="UP000694556">
    <property type="component" value="Chromosome 3"/>
</dbReference>
<dbReference type="Pfam" id="PF14925">
    <property type="entry name" value="HPHLAWLY"/>
    <property type="match status" value="1"/>
</dbReference>
<feature type="compositionally biased region" description="Low complexity" evidence="1">
    <location>
        <begin position="326"/>
        <end position="339"/>
    </location>
</feature>
<dbReference type="GO" id="GO:0030496">
    <property type="term" value="C:midbody"/>
    <property type="evidence" value="ECO:0007669"/>
    <property type="project" value="TreeGrafter"/>
</dbReference>
<protein>
    <recommendedName>
        <fullName evidence="3">Microtubule-associated protein 10 C-terminal domain-containing protein</fullName>
    </recommendedName>
</protein>
<organism evidence="4 5">
    <name type="scientific">Cairina moschata</name>
    <name type="common">Muscovy duck</name>
    <dbReference type="NCBI Taxonomy" id="8855"/>
    <lineage>
        <taxon>Eukaryota</taxon>
        <taxon>Metazoa</taxon>
        <taxon>Chordata</taxon>
        <taxon>Craniata</taxon>
        <taxon>Vertebrata</taxon>
        <taxon>Euteleostomi</taxon>
        <taxon>Archelosauria</taxon>
        <taxon>Archosauria</taxon>
        <taxon>Dinosauria</taxon>
        <taxon>Saurischia</taxon>
        <taxon>Theropoda</taxon>
        <taxon>Coelurosauria</taxon>
        <taxon>Aves</taxon>
        <taxon>Neognathae</taxon>
        <taxon>Galloanserae</taxon>
        <taxon>Anseriformes</taxon>
        <taxon>Anatidae</taxon>
        <taxon>Anatinae</taxon>
        <taxon>Cairina</taxon>
    </lineage>
</organism>
<dbReference type="Ensembl" id="ENSCMMT00000025310.1">
    <property type="protein sequence ID" value="ENSCMMP00000023118.1"/>
    <property type="gene ID" value="ENSCMMG00000014453.1"/>
</dbReference>
<evidence type="ECO:0000256" key="2">
    <source>
        <dbReference type="SAM" id="SignalP"/>
    </source>
</evidence>
<feature type="region of interest" description="Disordered" evidence="1">
    <location>
        <begin position="206"/>
        <end position="250"/>
    </location>
</feature>
<feature type="signal peptide" evidence="2">
    <location>
        <begin position="1"/>
        <end position="18"/>
    </location>
</feature>
<dbReference type="PANTHER" id="PTHR21831:SF2">
    <property type="entry name" value="MICROTUBULE-ASSOCIATED PROTEIN 10"/>
    <property type="match status" value="1"/>
</dbReference>
<dbReference type="PANTHER" id="PTHR21831">
    <property type="entry name" value="MICROTUBULE-ASSOCIATED PROTEIN 10"/>
    <property type="match status" value="1"/>
</dbReference>
<feature type="domain" description="Microtubule-associated protein 10 C-terminal" evidence="3">
    <location>
        <begin position="251"/>
        <end position="794"/>
    </location>
</feature>
<keyword evidence="2" id="KW-0732">Signal</keyword>
<feature type="region of interest" description="Disordered" evidence="1">
    <location>
        <begin position="697"/>
        <end position="743"/>
    </location>
</feature>
<feature type="compositionally biased region" description="Polar residues" evidence="1">
    <location>
        <begin position="708"/>
        <end position="743"/>
    </location>
</feature>
<dbReference type="GO" id="GO:0051256">
    <property type="term" value="P:mitotic spindle midzone assembly"/>
    <property type="evidence" value="ECO:0007669"/>
    <property type="project" value="TreeGrafter"/>
</dbReference>
<dbReference type="AlphaFoldDB" id="A0A8C3CRU8"/>
<feature type="region of interest" description="Disordered" evidence="1">
    <location>
        <begin position="605"/>
        <end position="657"/>
    </location>
</feature>
<dbReference type="GO" id="GO:0005881">
    <property type="term" value="C:cytoplasmic microtubule"/>
    <property type="evidence" value="ECO:0007669"/>
    <property type="project" value="TreeGrafter"/>
</dbReference>
<accession>A0A8C3CRU8</accession>
<evidence type="ECO:0000313" key="4">
    <source>
        <dbReference type="Ensembl" id="ENSCMMP00000023118.1"/>
    </source>
</evidence>